<proteinExistence type="predicted"/>
<comment type="caution">
    <text evidence="1">The sequence shown here is derived from an EMBL/GenBank/DDBJ whole genome shotgun (WGS) entry which is preliminary data.</text>
</comment>
<accession>A0A848ARQ5</accession>
<gene>
    <name evidence="1" type="ORF">HF882_03700</name>
</gene>
<dbReference type="Proteomes" id="UP000576225">
    <property type="component" value="Unassembled WGS sequence"/>
</dbReference>
<dbReference type="AlphaFoldDB" id="A0A848ARQ5"/>
<dbReference type="RefSeq" id="WP_168961647.1">
    <property type="nucleotide sequence ID" value="NZ_JABAEW010000004.1"/>
</dbReference>
<sequence>MRENQTSPAPNPQSLTARQLVVELLSMIPAARLEKLKLVGLRADKKFRRNIQARIKVLSKEPDLDPLREKVQMCNARFAAHCNREEVRHE</sequence>
<evidence type="ECO:0000313" key="2">
    <source>
        <dbReference type="Proteomes" id="UP000576225"/>
    </source>
</evidence>
<protein>
    <submittedName>
        <fullName evidence="1">Uncharacterized protein</fullName>
    </submittedName>
</protein>
<evidence type="ECO:0000313" key="1">
    <source>
        <dbReference type="EMBL" id="NMD85681.1"/>
    </source>
</evidence>
<reference evidence="1 2" key="1">
    <citation type="submission" date="2020-04" db="EMBL/GenBank/DDBJ databases">
        <authorList>
            <person name="Hitch T.C.A."/>
            <person name="Wylensek D."/>
            <person name="Clavel T."/>
        </authorList>
    </citation>
    <scope>NUCLEOTIDE SEQUENCE [LARGE SCALE GENOMIC DNA]</scope>
    <source>
        <strain evidence="1 2">COR2-253-APC-1A</strain>
    </source>
</reference>
<organism evidence="1 2">
    <name type="scientific">Victivallis vadensis</name>
    <dbReference type="NCBI Taxonomy" id="172901"/>
    <lineage>
        <taxon>Bacteria</taxon>
        <taxon>Pseudomonadati</taxon>
        <taxon>Lentisphaerota</taxon>
        <taxon>Lentisphaeria</taxon>
        <taxon>Victivallales</taxon>
        <taxon>Victivallaceae</taxon>
        <taxon>Victivallis</taxon>
    </lineage>
</organism>
<dbReference type="EMBL" id="JABAEW010000004">
    <property type="protein sequence ID" value="NMD85681.1"/>
    <property type="molecule type" value="Genomic_DNA"/>
</dbReference>
<name>A0A848ARQ5_9BACT</name>